<evidence type="ECO:0000259" key="1">
    <source>
        <dbReference type="Pfam" id="PF26136"/>
    </source>
</evidence>
<keyword evidence="3" id="KW-1185">Reference proteome</keyword>
<gene>
    <name evidence="2" type="ORF">JY572_04075</name>
</gene>
<organism evidence="2 3">
    <name type="scientific">Myxococcus landrumensis</name>
    <dbReference type="NCBI Taxonomy" id="2813577"/>
    <lineage>
        <taxon>Bacteria</taxon>
        <taxon>Pseudomonadati</taxon>
        <taxon>Myxococcota</taxon>
        <taxon>Myxococcia</taxon>
        <taxon>Myxococcales</taxon>
        <taxon>Cystobacterineae</taxon>
        <taxon>Myxococcaceae</taxon>
        <taxon>Myxococcus</taxon>
    </lineage>
</organism>
<dbReference type="EMBL" id="CP071091">
    <property type="protein sequence ID" value="QSQ15273.1"/>
    <property type="molecule type" value="Genomic_DNA"/>
</dbReference>
<reference evidence="2 3" key="1">
    <citation type="submission" date="2021-02" db="EMBL/GenBank/DDBJ databases">
        <title>De Novo genome assembly of isolated myxobacteria.</title>
        <authorList>
            <person name="Stevens D.C."/>
        </authorList>
    </citation>
    <scope>NUCLEOTIDE SEQUENCE [LARGE SCALE GENOMIC DNA]</scope>
    <source>
        <strain evidence="2 3">SCHIC003</strain>
    </source>
</reference>
<proteinExistence type="predicted"/>
<protein>
    <recommendedName>
        <fullName evidence="1">SCO6045-like C-terminal domain-containing protein</fullName>
    </recommendedName>
</protein>
<sequence>MNARERLSQAQAELVRALGVGGPVPAGFDTARVQAAAQSLIHKRRRAVEHAWPKLVLALGPDFAARFDSWARAHPMSVEPDPRVEGRRFAESLREQGPLPASISGVLLDFDARWNWIATGEAVRRRGFALVIRRDTFTRRWQVALRLPGGRVMRWV</sequence>
<evidence type="ECO:0000313" key="2">
    <source>
        <dbReference type="EMBL" id="QSQ15273.1"/>
    </source>
</evidence>
<dbReference type="Pfam" id="PF26136">
    <property type="entry name" value="SCO6045_C"/>
    <property type="match status" value="1"/>
</dbReference>
<dbReference type="RefSeq" id="WP_206716989.1">
    <property type="nucleotide sequence ID" value="NZ_CP071091.1"/>
</dbReference>
<accession>A0ABX7N9F1</accession>
<feature type="domain" description="SCO6045-like C-terminal" evidence="1">
    <location>
        <begin position="9"/>
        <end position="94"/>
    </location>
</feature>
<name>A0ABX7N9F1_9BACT</name>
<dbReference type="InterPro" id="IPR058711">
    <property type="entry name" value="SCO6045-like_C"/>
</dbReference>
<dbReference type="Proteomes" id="UP000663090">
    <property type="component" value="Chromosome"/>
</dbReference>
<evidence type="ECO:0000313" key="3">
    <source>
        <dbReference type="Proteomes" id="UP000663090"/>
    </source>
</evidence>